<evidence type="ECO:0000313" key="1">
    <source>
        <dbReference type="EMBL" id="GIY99797.1"/>
    </source>
</evidence>
<dbReference type="AlphaFoldDB" id="A0AAV4XYE1"/>
<dbReference type="Proteomes" id="UP001054945">
    <property type="component" value="Unassembled WGS sequence"/>
</dbReference>
<protein>
    <submittedName>
        <fullName evidence="1">Uncharacterized protein</fullName>
    </submittedName>
</protein>
<proteinExistence type="predicted"/>
<name>A0AAV4XYE1_CAEEX</name>
<gene>
    <name evidence="1" type="ORF">CEXT_678151</name>
</gene>
<dbReference type="EMBL" id="BPLR01018461">
    <property type="protein sequence ID" value="GIY99797.1"/>
    <property type="molecule type" value="Genomic_DNA"/>
</dbReference>
<comment type="caution">
    <text evidence="1">The sequence shown here is derived from an EMBL/GenBank/DDBJ whole genome shotgun (WGS) entry which is preliminary data.</text>
</comment>
<organism evidence="1 2">
    <name type="scientific">Caerostris extrusa</name>
    <name type="common">Bark spider</name>
    <name type="synonym">Caerostris bankana</name>
    <dbReference type="NCBI Taxonomy" id="172846"/>
    <lineage>
        <taxon>Eukaryota</taxon>
        <taxon>Metazoa</taxon>
        <taxon>Ecdysozoa</taxon>
        <taxon>Arthropoda</taxon>
        <taxon>Chelicerata</taxon>
        <taxon>Arachnida</taxon>
        <taxon>Araneae</taxon>
        <taxon>Araneomorphae</taxon>
        <taxon>Entelegynae</taxon>
        <taxon>Araneoidea</taxon>
        <taxon>Araneidae</taxon>
        <taxon>Caerostris</taxon>
    </lineage>
</organism>
<keyword evidence="2" id="KW-1185">Reference proteome</keyword>
<sequence>MLLSSFPPIGRVRLFEDLMRIRFSPFLHQGQSIASAGITSAVEPRLRELKVFSKLMTRNSNALLVLLEDVSKARELSNLLDFILQASVWQQ</sequence>
<reference evidence="1 2" key="1">
    <citation type="submission" date="2021-06" db="EMBL/GenBank/DDBJ databases">
        <title>Caerostris extrusa draft genome.</title>
        <authorList>
            <person name="Kono N."/>
            <person name="Arakawa K."/>
        </authorList>
    </citation>
    <scope>NUCLEOTIDE SEQUENCE [LARGE SCALE GENOMIC DNA]</scope>
</reference>
<accession>A0AAV4XYE1</accession>
<evidence type="ECO:0000313" key="2">
    <source>
        <dbReference type="Proteomes" id="UP001054945"/>
    </source>
</evidence>